<name>A0ABU2LDF2_9ACTN</name>
<feature type="region of interest" description="Disordered" evidence="1">
    <location>
        <begin position="1"/>
        <end position="20"/>
    </location>
</feature>
<dbReference type="RefSeq" id="WP_311632579.1">
    <property type="nucleotide sequence ID" value="NZ_JAVREN010000042.1"/>
</dbReference>
<gene>
    <name evidence="2" type="ORF">RM780_22020</name>
</gene>
<dbReference type="Proteomes" id="UP001183388">
    <property type="component" value="Unassembled WGS sequence"/>
</dbReference>
<evidence type="ECO:0000313" key="3">
    <source>
        <dbReference type="Proteomes" id="UP001183388"/>
    </source>
</evidence>
<proteinExistence type="predicted"/>
<dbReference type="EMBL" id="JAVREN010000042">
    <property type="protein sequence ID" value="MDT0309614.1"/>
    <property type="molecule type" value="Genomic_DNA"/>
</dbReference>
<keyword evidence="3" id="KW-1185">Reference proteome</keyword>
<organism evidence="2 3">
    <name type="scientific">Streptomyces boetiae</name>
    <dbReference type="NCBI Taxonomy" id="3075541"/>
    <lineage>
        <taxon>Bacteria</taxon>
        <taxon>Bacillati</taxon>
        <taxon>Actinomycetota</taxon>
        <taxon>Actinomycetes</taxon>
        <taxon>Kitasatosporales</taxon>
        <taxon>Streptomycetaceae</taxon>
        <taxon>Streptomyces</taxon>
    </lineage>
</organism>
<comment type="caution">
    <text evidence="2">The sequence shown here is derived from an EMBL/GenBank/DDBJ whole genome shotgun (WGS) entry which is preliminary data.</text>
</comment>
<evidence type="ECO:0000313" key="2">
    <source>
        <dbReference type="EMBL" id="MDT0309614.1"/>
    </source>
</evidence>
<sequence>MARRLAASGEEMRAASRHLAGTDAGRIGTAHLASRCEDFADSWDYGFGRLSDLTEGIGEVATNAAEALDQADADLENAARELRSRDGQGS</sequence>
<protein>
    <submittedName>
        <fullName evidence="2">Uncharacterized protein</fullName>
    </submittedName>
</protein>
<accession>A0ABU2LDF2</accession>
<reference evidence="3" key="1">
    <citation type="submission" date="2023-07" db="EMBL/GenBank/DDBJ databases">
        <title>30 novel species of actinomycetes from the DSMZ collection.</title>
        <authorList>
            <person name="Nouioui I."/>
        </authorList>
    </citation>
    <scope>NUCLEOTIDE SEQUENCE [LARGE SCALE GENOMIC DNA]</scope>
    <source>
        <strain evidence="3">DSM 44917</strain>
    </source>
</reference>
<evidence type="ECO:0000256" key="1">
    <source>
        <dbReference type="SAM" id="MobiDB-lite"/>
    </source>
</evidence>